<evidence type="ECO:0000313" key="2">
    <source>
        <dbReference type="Proteomes" id="UP000045285"/>
    </source>
</evidence>
<protein>
    <submittedName>
        <fullName evidence="1">Uncharacterized protein</fullName>
    </submittedName>
</protein>
<dbReference type="AlphaFoldDB" id="A0A090G0A7"/>
<dbReference type="EMBL" id="CCMZ01000035">
    <property type="protein sequence ID" value="CDX24497.1"/>
    <property type="molecule type" value="Genomic_DNA"/>
</dbReference>
<dbReference type="Proteomes" id="UP000045285">
    <property type="component" value="Unassembled WGS sequence"/>
</dbReference>
<gene>
    <name evidence="1" type="ORF">MPL3356_400100</name>
</gene>
<evidence type="ECO:0000313" key="1">
    <source>
        <dbReference type="EMBL" id="CDX24497.1"/>
    </source>
</evidence>
<reference evidence="2" key="1">
    <citation type="submission" date="2014-08" db="EMBL/GenBank/DDBJ databases">
        <authorList>
            <person name="Moulin L."/>
        </authorList>
    </citation>
    <scope>NUCLEOTIDE SEQUENCE [LARGE SCALE GENOMIC DNA]</scope>
</reference>
<keyword evidence="2" id="KW-1185">Reference proteome</keyword>
<accession>A0A090G0A7</accession>
<organism evidence="1 2">
    <name type="scientific">Mesorhizobium plurifarium</name>
    <dbReference type="NCBI Taxonomy" id="69974"/>
    <lineage>
        <taxon>Bacteria</taxon>
        <taxon>Pseudomonadati</taxon>
        <taxon>Pseudomonadota</taxon>
        <taxon>Alphaproteobacteria</taxon>
        <taxon>Hyphomicrobiales</taxon>
        <taxon>Phyllobacteriaceae</taxon>
        <taxon>Mesorhizobium</taxon>
    </lineage>
</organism>
<proteinExistence type="predicted"/>
<name>A0A090G0A7_MESPL</name>
<sequence length="57" mass="5963">MAGGKGLIAPNFSGGGIENEVSALHCFHTCGLEREKHCLPHGGDPVLLQINGVPRVQ</sequence>